<evidence type="ECO:0000313" key="3">
    <source>
        <dbReference type="EMBL" id="KAF2482441.1"/>
    </source>
</evidence>
<name>A0A6A6PRY6_9PEZI</name>
<feature type="compositionally biased region" description="Basic residues" evidence="1">
    <location>
        <begin position="190"/>
        <end position="201"/>
    </location>
</feature>
<dbReference type="InterPro" id="IPR036063">
    <property type="entry name" value="Smr_dom_sf"/>
</dbReference>
<reference evidence="3" key="1">
    <citation type="journal article" date="2020" name="Stud. Mycol.">
        <title>101 Dothideomycetes genomes: a test case for predicting lifestyles and emergence of pathogens.</title>
        <authorList>
            <person name="Haridas S."/>
            <person name="Albert R."/>
            <person name="Binder M."/>
            <person name="Bloem J."/>
            <person name="Labutti K."/>
            <person name="Salamov A."/>
            <person name="Andreopoulos B."/>
            <person name="Baker S."/>
            <person name="Barry K."/>
            <person name="Bills G."/>
            <person name="Bluhm B."/>
            <person name="Cannon C."/>
            <person name="Castanera R."/>
            <person name="Culley D."/>
            <person name="Daum C."/>
            <person name="Ezra D."/>
            <person name="Gonzalez J."/>
            <person name="Henrissat B."/>
            <person name="Kuo A."/>
            <person name="Liang C."/>
            <person name="Lipzen A."/>
            <person name="Lutzoni F."/>
            <person name="Magnuson J."/>
            <person name="Mondo S."/>
            <person name="Nolan M."/>
            <person name="Ohm R."/>
            <person name="Pangilinan J."/>
            <person name="Park H.-J."/>
            <person name="Ramirez L."/>
            <person name="Alfaro M."/>
            <person name="Sun H."/>
            <person name="Tritt A."/>
            <person name="Yoshinaga Y."/>
            <person name="Zwiers L.-H."/>
            <person name="Turgeon B."/>
            <person name="Goodwin S."/>
            <person name="Spatafora J."/>
            <person name="Crous P."/>
            <person name="Grigoriev I."/>
        </authorList>
    </citation>
    <scope>NUCLEOTIDE SEQUENCE</scope>
    <source>
        <strain evidence="3">CBS 113389</strain>
    </source>
</reference>
<dbReference type="Gene3D" id="3.30.1370.110">
    <property type="match status" value="1"/>
</dbReference>
<protein>
    <recommendedName>
        <fullName evidence="2">Smr domain-containing protein</fullName>
    </recommendedName>
</protein>
<sequence length="537" mass="58010">MDEDLRAALEEQYCPPIDPALLSAILSDFDLSKPEDLQTAHTTLDELKESAVLEAAAGFDASGTGGLDESVDSDRSDAGQLHADPTQSRGTERSSLSNEMSSLDLGDDGSDTHDAPEEVNLESLDDETKIKLLRDLFGKHVSQYSIEYTLRKCNGRWEAAMDELLNHVYFGEDPANAKGIDGFFEDNHVRRGRKGRSKNNRGKQMGERRSGSTTESQEASPAPATNRWKTAAEDVEFIASRMGIKSATVTSMYYEAGASIPKTIAALLRVSREESKALALDSKIESSRAEELASEFPTVSADDLHTIVRLTHPSTITARELTEALTTKSPSMLGGIQLLPSYSKPSDLDEVDDWIYTAPTSRSTASSPHPSSDLRSSIARRDAYDLARAAAISQAQAARRKAKSNPLMNGAIAVYSQNARESGALSARASARVADDIAAKQSTSTQVDLHGIDVANGVRIALDRVEEWWEGLGESRVNGRVGVGERQAGYRIIVGIGRHSEGGRGKLGPAVSKALREQGWRVEPCGGVIVVRGPSRK</sequence>
<evidence type="ECO:0000313" key="4">
    <source>
        <dbReference type="Proteomes" id="UP000799767"/>
    </source>
</evidence>
<dbReference type="GO" id="GO:0004519">
    <property type="term" value="F:endonuclease activity"/>
    <property type="evidence" value="ECO:0007669"/>
    <property type="project" value="TreeGrafter"/>
</dbReference>
<evidence type="ECO:0000256" key="1">
    <source>
        <dbReference type="SAM" id="MobiDB-lite"/>
    </source>
</evidence>
<feature type="compositionally biased region" description="Polar residues" evidence="1">
    <location>
        <begin position="85"/>
        <end position="100"/>
    </location>
</feature>
<dbReference type="InterPro" id="IPR058864">
    <property type="entry name" value="UBA_10"/>
</dbReference>
<dbReference type="GeneID" id="54472238"/>
<proteinExistence type="predicted"/>
<dbReference type="PANTHER" id="PTHR46535:SF1">
    <property type="entry name" value="NEDD4-BINDING PROTEIN 2"/>
    <property type="match status" value="1"/>
</dbReference>
<evidence type="ECO:0000259" key="2">
    <source>
        <dbReference type="PROSITE" id="PS50828"/>
    </source>
</evidence>
<feature type="region of interest" description="Disordered" evidence="1">
    <location>
        <begin position="188"/>
        <end position="227"/>
    </location>
</feature>
<dbReference type="EMBL" id="MU001636">
    <property type="protein sequence ID" value="KAF2482441.1"/>
    <property type="molecule type" value="Genomic_DNA"/>
</dbReference>
<feature type="domain" description="Smr" evidence="2">
    <location>
        <begin position="447"/>
        <end position="534"/>
    </location>
</feature>
<dbReference type="AlphaFoldDB" id="A0A6A6PRY6"/>
<dbReference type="InterPro" id="IPR002625">
    <property type="entry name" value="Smr_dom"/>
</dbReference>
<dbReference type="RefSeq" id="XP_033589011.1">
    <property type="nucleotide sequence ID" value="XM_033731236.1"/>
</dbReference>
<dbReference type="OrthoDB" id="443981at2759"/>
<dbReference type="Pfam" id="PF26286">
    <property type="entry name" value="UBA_10"/>
    <property type="match status" value="1"/>
</dbReference>
<accession>A0A6A6PRY6</accession>
<organism evidence="3 4">
    <name type="scientific">Neohortaea acidophila</name>
    <dbReference type="NCBI Taxonomy" id="245834"/>
    <lineage>
        <taxon>Eukaryota</taxon>
        <taxon>Fungi</taxon>
        <taxon>Dikarya</taxon>
        <taxon>Ascomycota</taxon>
        <taxon>Pezizomycotina</taxon>
        <taxon>Dothideomycetes</taxon>
        <taxon>Dothideomycetidae</taxon>
        <taxon>Mycosphaerellales</taxon>
        <taxon>Teratosphaeriaceae</taxon>
        <taxon>Neohortaea</taxon>
    </lineage>
</organism>
<dbReference type="SUPFAM" id="SSF160443">
    <property type="entry name" value="SMR domain-like"/>
    <property type="match status" value="1"/>
</dbReference>
<dbReference type="CDD" id="cd14279">
    <property type="entry name" value="CUE"/>
    <property type="match status" value="1"/>
</dbReference>
<dbReference type="GO" id="GO:0005634">
    <property type="term" value="C:nucleus"/>
    <property type="evidence" value="ECO:0007669"/>
    <property type="project" value="TreeGrafter"/>
</dbReference>
<dbReference type="PANTHER" id="PTHR46535">
    <property type="entry name" value="NEDD4-BINDING PROTEIN 2"/>
    <property type="match status" value="1"/>
</dbReference>
<keyword evidence="4" id="KW-1185">Reference proteome</keyword>
<dbReference type="Proteomes" id="UP000799767">
    <property type="component" value="Unassembled WGS sequence"/>
</dbReference>
<dbReference type="InterPro" id="IPR052772">
    <property type="entry name" value="Endo/PolyKinase_Domain-Protein"/>
</dbReference>
<feature type="region of interest" description="Disordered" evidence="1">
    <location>
        <begin position="62"/>
        <end position="122"/>
    </location>
</feature>
<dbReference type="PROSITE" id="PS50828">
    <property type="entry name" value="SMR"/>
    <property type="match status" value="1"/>
</dbReference>
<gene>
    <name evidence="3" type="ORF">BDY17DRAFT_252220</name>
</gene>